<keyword evidence="1" id="KW-0547">Nucleotide-binding</keyword>
<name>A0ABP4QVW2_9ACTN</name>
<evidence type="ECO:0000313" key="5">
    <source>
        <dbReference type="Proteomes" id="UP001501319"/>
    </source>
</evidence>
<dbReference type="SMART" id="SM00382">
    <property type="entry name" value="AAA"/>
    <property type="match status" value="1"/>
</dbReference>
<dbReference type="SUPFAM" id="SSF52540">
    <property type="entry name" value="P-loop containing nucleoside triphosphate hydrolases"/>
    <property type="match status" value="1"/>
</dbReference>
<dbReference type="InterPro" id="IPR003439">
    <property type="entry name" value="ABC_transporter-like_ATP-bd"/>
</dbReference>
<dbReference type="PANTHER" id="PTHR43790">
    <property type="entry name" value="CARBOHYDRATE TRANSPORT ATP-BINDING PROTEIN MG119-RELATED"/>
    <property type="match status" value="1"/>
</dbReference>
<gene>
    <name evidence="4" type="ORF">GCM10009744_10180</name>
</gene>
<comment type="caution">
    <text evidence="4">The sequence shown here is derived from an EMBL/GenBank/DDBJ whole genome shotgun (WGS) entry which is preliminary data.</text>
</comment>
<dbReference type="CDD" id="cd03216">
    <property type="entry name" value="ABC_Carb_Monos_I"/>
    <property type="match status" value="1"/>
</dbReference>
<dbReference type="PROSITE" id="PS50893">
    <property type="entry name" value="ABC_TRANSPORTER_2"/>
    <property type="match status" value="1"/>
</dbReference>
<dbReference type="InterPro" id="IPR050107">
    <property type="entry name" value="ABC_carbohydrate_import_ATPase"/>
</dbReference>
<dbReference type="Gene3D" id="3.40.50.300">
    <property type="entry name" value="P-loop containing nucleotide triphosphate hydrolases"/>
    <property type="match status" value="1"/>
</dbReference>
<evidence type="ECO:0000259" key="3">
    <source>
        <dbReference type="PROSITE" id="PS50893"/>
    </source>
</evidence>
<dbReference type="Proteomes" id="UP001501319">
    <property type="component" value="Unassembled WGS sequence"/>
</dbReference>
<dbReference type="InterPro" id="IPR003593">
    <property type="entry name" value="AAA+_ATPase"/>
</dbReference>
<feature type="domain" description="ABC transporter" evidence="3">
    <location>
        <begin position="23"/>
        <end position="261"/>
    </location>
</feature>
<organism evidence="4 5">
    <name type="scientific">Kribbella alba</name>
    <dbReference type="NCBI Taxonomy" id="190197"/>
    <lineage>
        <taxon>Bacteria</taxon>
        <taxon>Bacillati</taxon>
        <taxon>Actinomycetota</taxon>
        <taxon>Actinomycetes</taxon>
        <taxon>Propionibacteriales</taxon>
        <taxon>Kribbellaceae</taxon>
        <taxon>Kribbella</taxon>
    </lineage>
</organism>
<accession>A0ABP4QVW2</accession>
<evidence type="ECO:0000256" key="2">
    <source>
        <dbReference type="ARBA" id="ARBA00022840"/>
    </source>
</evidence>
<evidence type="ECO:0000313" key="4">
    <source>
        <dbReference type="EMBL" id="GAA1624592.1"/>
    </source>
</evidence>
<dbReference type="EMBL" id="BAAANE010000003">
    <property type="protein sequence ID" value="GAA1624592.1"/>
    <property type="molecule type" value="Genomic_DNA"/>
</dbReference>
<sequence>MTMAENLELVGTTAVADPSVPPLRLIGLAKHFGGVVAVRRFDLEVAAGEIVALVGDNGAGKSTLVKMISGLYKPSEGEIWLGGEQVSFTDASDARRKGVEVVYQDLALVDDQPVYMNMFLGRELVKGPLRLLDRKRMARETQTLVDTLDVRIPSARVTISALSGGQRQGIAICRATHWASSLVLMDEPTAALGVAETAKVEELILRLRERGAAVLVVSHNLDQVFRIADRIAVLRRGNQIGTRVTAETHKNEIVSMITGLQEADV</sequence>
<reference evidence="5" key="1">
    <citation type="journal article" date="2019" name="Int. J. Syst. Evol. Microbiol.">
        <title>The Global Catalogue of Microorganisms (GCM) 10K type strain sequencing project: providing services to taxonomists for standard genome sequencing and annotation.</title>
        <authorList>
            <consortium name="The Broad Institute Genomics Platform"/>
            <consortium name="The Broad Institute Genome Sequencing Center for Infectious Disease"/>
            <person name="Wu L."/>
            <person name="Ma J."/>
        </authorList>
    </citation>
    <scope>NUCLEOTIDE SEQUENCE [LARGE SCALE GENOMIC DNA]</scope>
    <source>
        <strain evidence="5">JCM 14306</strain>
    </source>
</reference>
<keyword evidence="2 4" id="KW-0067">ATP-binding</keyword>
<dbReference type="Pfam" id="PF00005">
    <property type="entry name" value="ABC_tran"/>
    <property type="match status" value="1"/>
</dbReference>
<keyword evidence="5" id="KW-1185">Reference proteome</keyword>
<dbReference type="PANTHER" id="PTHR43790:SF8">
    <property type="entry name" value="SUGAR ABC TRANSPORTER ATP-BINDING PROTEIN"/>
    <property type="match status" value="1"/>
</dbReference>
<proteinExistence type="predicted"/>
<evidence type="ECO:0000256" key="1">
    <source>
        <dbReference type="ARBA" id="ARBA00022741"/>
    </source>
</evidence>
<dbReference type="GO" id="GO:0005524">
    <property type="term" value="F:ATP binding"/>
    <property type="evidence" value="ECO:0007669"/>
    <property type="project" value="UniProtKB-KW"/>
</dbReference>
<protein>
    <submittedName>
        <fullName evidence="4">ATP-binding cassette domain-containing protein</fullName>
    </submittedName>
</protein>
<dbReference type="InterPro" id="IPR027417">
    <property type="entry name" value="P-loop_NTPase"/>
</dbReference>